<keyword evidence="3" id="KW-1185">Reference proteome</keyword>
<feature type="domain" description="Protein kinase" evidence="1">
    <location>
        <begin position="1"/>
        <end position="101"/>
    </location>
</feature>
<proteinExistence type="predicted"/>
<dbReference type="InterPro" id="IPR001245">
    <property type="entry name" value="Ser-Thr/Tyr_kinase_cat_dom"/>
</dbReference>
<evidence type="ECO:0000313" key="2">
    <source>
        <dbReference type="EMBL" id="RIB02382.1"/>
    </source>
</evidence>
<evidence type="ECO:0000313" key="3">
    <source>
        <dbReference type="Proteomes" id="UP000266673"/>
    </source>
</evidence>
<dbReference type="GO" id="GO:0005524">
    <property type="term" value="F:ATP binding"/>
    <property type="evidence" value="ECO:0007669"/>
    <property type="project" value="InterPro"/>
</dbReference>
<organism evidence="2 3">
    <name type="scientific">Gigaspora rosea</name>
    <dbReference type="NCBI Taxonomy" id="44941"/>
    <lineage>
        <taxon>Eukaryota</taxon>
        <taxon>Fungi</taxon>
        <taxon>Fungi incertae sedis</taxon>
        <taxon>Mucoromycota</taxon>
        <taxon>Glomeromycotina</taxon>
        <taxon>Glomeromycetes</taxon>
        <taxon>Diversisporales</taxon>
        <taxon>Gigasporaceae</taxon>
        <taxon>Gigaspora</taxon>
    </lineage>
</organism>
<protein>
    <recommendedName>
        <fullName evidence="1">Protein kinase domain-containing protein</fullName>
    </recommendedName>
</protein>
<dbReference type="GO" id="GO:0004672">
    <property type="term" value="F:protein kinase activity"/>
    <property type="evidence" value="ECO:0007669"/>
    <property type="project" value="InterPro"/>
</dbReference>
<accession>A0A397TWG6</accession>
<dbReference type="InterPro" id="IPR000719">
    <property type="entry name" value="Prot_kinase_dom"/>
</dbReference>
<evidence type="ECO:0000259" key="1">
    <source>
        <dbReference type="PROSITE" id="PS50011"/>
    </source>
</evidence>
<dbReference type="Proteomes" id="UP000266673">
    <property type="component" value="Unassembled WGS sequence"/>
</dbReference>
<dbReference type="EMBL" id="QKWP01002713">
    <property type="protein sequence ID" value="RIB02382.1"/>
    <property type="molecule type" value="Genomic_DNA"/>
</dbReference>
<dbReference type="AlphaFoldDB" id="A0A397TWG6"/>
<comment type="caution">
    <text evidence="2">The sequence shown here is derived from an EMBL/GenBank/DDBJ whole genome shotgun (WGS) entry which is preliminary data.</text>
</comment>
<gene>
    <name evidence="2" type="ORF">C2G38_2227973</name>
</gene>
<reference evidence="2 3" key="1">
    <citation type="submission" date="2018-06" db="EMBL/GenBank/DDBJ databases">
        <title>Comparative genomics reveals the genomic features of Rhizophagus irregularis, R. cerebriforme, R. diaphanum and Gigaspora rosea, and their symbiotic lifestyle signature.</title>
        <authorList>
            <person name="Morin E."/>
            <person name="San Clemente H."/>
            <person name="Chen E.C.H."/>
            <person name="De La Providencia I."/>
            <person name="Hainaut M."/>
            <person name="Kuo A."/>
            <person name="Kohler A."/>
            <person name="Murat C."/>
            <person name="Tang N."/>
            <person name="Roy S."/>
            <person name="Loubradou J."/>
            <person name="Henrissat B."/>
            <person name="Grigoriev I.V."/>
            <person name="Corradi N."/>
            <person name="Roux C."/>
            <person name="Martin F.M."/>
        </authorList>
    </citation>
    <scope>NUCLEOTIDE SEQUENCE [LARGE SCALE GENOMIC DNA]</scope>
    <source>
        <strain evidence="2 3">DAOM 194757</strain>
    </source>
</reference>
<dbReference type="PROSITE" id="PS50011">
    <property type="entry name" value="PROTEIN_KINASE_DOM"/>
    <property type="match status" value="1"/>
</dbReference>
<dbReference type="OrthoDB" id="24822at2759"/>
<sequence length="101" mass="11459">MGRWNVRVGEFYQNGIVVEKNIDIAFEWYLKSAITEQNSANRKGLATSINKTLDKESGGIYGVLLYIAPEVLQGEPFTKATDIYSFGMIMWLCGKFLQEEL</sequence>
<dbReference type="Pfam" id="PF07714">
    <property type="entry name" value="PK_Tyr_Ser-Thr"/>
    <property type="match status" value="1"/>
</dbReference>
<dbReference type="SUPFAM" id="SSF56112">
    <property type="entry name" value="Protein kinase-like (PK-like)"/>
    <property type="match status" value="1"/>
</dbReference>
<name>A0A397TWG6_9GLOM</name>
<dbReference type="Gene3D" id="1.10.510.10">
    <property type="entry name" value="Transferase(Phosphotransferase) domain 1"/>
    <property type="match status" value="1"/>
</dbReference>
<dbReference type="InterPro" id="IPR011009">
    <property type="entry name" value="Kinase-like_dom_sf"/>
</dbReference>